<keyword evidence="2" id="KW-1185">Reference proteome</keyword>
<protein>
    <submittedName>
        <fullName evidence="1">Uncharacterized protein</fullName>
    </submittedName>
</protein>
<dbReference type="AlphaFoldDB" id="A0A9D4YBV0"/>
<accession>A0A9D4YBV0</accession>
<sequence>MLNTGSNMLDEILEIREKKAMGFNYSYMNNKFIFLTKKFVAPEKKNEFLMKNHMFQHPTQHRKDGQVAHVNYEVNDLVNNVSDIIDDVVIDSVSADDGYFHKNTRVHVGYAHVNEGITKDVDLSKRSDKKSKKMVENRKVILKAKMTSYKKIPTPTTKHTLEK</sequence>
<gene>
    <name evidence="1" type="ORF">KIW84_022998</name>
</gene>
<proteinExistence type="predicted"/>
<evidence type="ECO:0000313" key="1">
    <source>
        <dbReference type="EMBL" id="KAI5436706.1"/>
    </source>
</evidence>
<organism evidence="1 2">
    <name type="scientific">Pisum sativum</name>
    <name type="common">Garden pea</name>
    <name type="synonym">Lathyrus oleraceus</name>
    <dbReference type="NCBI Taxonomy" id="3888"/>
    <lineage>
        <taxon>Eukaryota</taxon>
        <taxon>Viridiplantae</taxon>
        <taxon>Streptophyta</taxon>
        <taxon>Embryophyta</taxon>
        <taxon>Tracheophyta</taxon>
        <taxon>Spermatophyta</taxon>
        <taxon>Magnoliopsida</taxon>
        <taxon>eudicotyledons</taxon>
        <taxon>Gunneridae</taxon>
        <taxon>Pentapetalae</taxon>
        <taxon>rosids</taxon>
        <taxon>fabids</taxon>
        <taxon>Fabales</taxon>
        <taxon>Fabaceae</taxon>
        <taxon>Papilionoideae</taxon>
        <taxon>50 kb inversion clade</taxon>
        <taxon>NPAAA clade</taxon>
        <taxon>Hologalegina</taxon>
        <taxon>IRL clade</taxon>
        <taxon>Fabeae</taxon>
        <taxon>Lathyrus</taxon>
    </lineage>
</organism>
<dbReference type="Proteomes" id="UP001058974">
    <property type="component" value="Chromosome 2"/>
</dbReference>
<name>A0A9D4YBV0_PEA</name>
<reference evidence="1 2" key="1">
    <citation type="journal article" date="2022" name="Nat. Genet.">
        <title>Improved pea reference genome and pan-genome highlight genomic features and evolutionary characteristics.</title>
        <authorList>
            <person name="Yang T."/>
            <person name="Liu R."/>
            <person name="Luo Y."/>
            <person name="Hu S."/>
            <person name="Wang D."/>
            <person name="Wang C."/>
            <person name="Pandey M.K."/>
            <person name="Ge S."/>
            <person name="Xu Q."/>
            <person name="Li N."/>
            <person name="Li G."/>
            <person name="Huang Y."/>
            <person name="Saxena R.K."/>
            <person name="Ji Y."/>
            <person name="Li M."/>
            <person name="Yan X."/>
            <person name="He Y."/>
            <person name="Liu Y."/>
            <person name="Wang X."/>
            <person name="Xiang C."/>
            <person name="Varshney R.K."/>
            <person name="Ding H."/>
            <person name="Gao S."/>
            <person name="Zong X."/>
        </authorList>
    </citation>
    <scope>NUCLEOTIDE SEQUENCE [LARGE SCALE GENOMIC DNA]</scope>
    <source>
        <strain evidence="1 2">cv. Zhongwan 6</strain>
    </source>
</reference>
<dbReference type="EMBL" id="JAMSHJ010000002">
    <property type="protein sequence ID" value="KAI5436706.1"/>
    <property type="molecule type" value="Genomic_DNA"/>
</dbReference>
<evidence type="ECO:0000313" key="2">
    <source>
        <dbReference type="Proteomes" id="UP001058974"/>
    </source>
</evidence>
<comment type="caution">
    <text evidence="1">The sequence shown here is derived from an EMBL/GenBank/DDBJ whole genome shotgun (WGS) entry which is preliminary data.</text>
</comment>
<dbReference type="Gramene" id="Psat02G0299800-T1">
    <property type="protein sequence ID" value="KAI5436706.1"/>
    <property type="gene ID" value="KIW84_022998"/>
</dbReference>